<feature type="compositionally biased region" description="Low complexity" evidence="1">
    <location>
        <begin position="137"/>
        <end position="147"/>
    </location>
</feature>
<comment type="caution">
    <text evidence="2">The sequence shown here is derived from an EMBL/GenBank/DDBJ whole genome shotgun (WGS) entry which is preliminary data.</text>
</comment>
<evidence type="ECO:0000256" key="1">
    <source>
        <dbReference type="SAM" id="MobiDB-lite"/>
    </source>
</evidence>
<evidence type="ECO:0000313" key="2">
    <source>
        <dbReference type="EMBL" id="KKK47756.1"/>
    </source>
</evidence>
<organism evidence="2">
    <name type="scientific">marine sediment metagenome</name>
    <dbReference type="NCBI Taxonomy" id="412755"/>
    <lineage>
        <taxon>unclassified sequences</taxon>
        <taxon>metagenomes</taxon>
        <taxon>ecological metagenomes</taxon>
    </lineage>
</organism>
<protein>
    <submittedName>
        <fullName evidence="2">Uncharacterized protein</fullName>
    </submittedName>
</protein>
<feature type="region of interest" description="Disordered" evidence="1">
    <location>
        <begin position="132"/>
        <end position="155"/>
    </location>
</feature>
<dbReference type="AlphaFoldDB" id="A0A0F8YI78"/>
<accession>A0A0F8YI78</accession>
<proteinExistence type="predicted"/>
<feature type="non-terminal residue" evidence="2">
    <location>
        <position position="1"/>
    </location>
</feature>
<gene>
    <name evidence="2" type="ORF">LCGC14_3152000</name>
</gene>
<reference evidence="2" key="1">
    <citation type="journal article" date="2015" name="Nature">
        <title>Complex archaea that bridge the gap between prokaryotes and eukaryotes.</title>
        <authorList>
            <person name="Spang A."/>
            <person name="Saw J.H."/>
            <person name="Jorgensen S.L."/>
            <person name="Zaremba-Niedzwiedzka K."/>
            <person name="Martijn J."/>
            <person name="Lind A.E."/>
            <person name="van Eijk R."/>
            <person name="Schleper C."/>
            <person name="Guy L."/>
            <person name="Ettema T.J."/>
        </authorList>
    </citation>
    <scope>NUCLEOTIDE SEQUENCE</scope>
</reference>
<dbReference type="EMBL" id="LAZR01069411">
    <property type="protein sequence ID" value="KKK47756.1"/>
    <property type="molecule type" value="Genomic_DNA"/>
</dbReference>
<sequence>HSPEDRDEIYRRFITYVEEWRIRLVLREWAIDFHLRTEGTMSGATTICSPKYHEVDILLRLPDDVETCWADEELEESAVHELMHVLMSTWDVVWQKTHKKPLRSQMLNMLLISEEQLCTRLALGFMRTKYPRRKAHSSSSGEQSQVSSRRRQSSQ</sequence>
<name>A0A0F8YI78_9ZZZZ</name>